<gene>
    <name evidence="2" type="ORF">SVIM_LOCUS366240</name>
</gene>
<organism evidence="2">
    <name type="scientific">Salix viminalis</name>
    <name type="common">Common osier</name>
    <name type="synonym">Basket willow</name>
    <dbReference type="NCBI Taxonomy" id="40686"/>
    <lineage>
        <taxon>Eukaryota</taxon>
        <taxon>Viridiplantae</taxon>
        <taxon>Streptophyta</taxon>
        <taxon>Embryophyta</taxon>
        <taxon>Tracheophyta</taxon>
        <taxon>Spermatophyta</taxon>
        <taxon>Magnoliopsida</taxon>
        <taxon>eudicotyledons</taxon>
        <taxon>Gunneridae</taxon>
        <taxon>Pentapetalae</taxon>
        <taxon>rosids</taxon>
        <taxon>fabids</taxon>
        <taxon>Malpighiales</taxon>
        <taxon>Salicaceae</taxon>
        <taxon>Saliceae</taxon>
        <taxon>Salix</taxon>
    </lineage>
</organism>
<protein>
    <submittedName>
        <fullName evidence="2">Uncharacterized protein</fullName>
    </submittedName>
</protein>
<sequence length="80" mass="9078">MVMELSQPVFDSRIDSSSTSGIDELEEQAERETRDRGNEFHCHPLLQLSARLPGELTAETVDFHDEPTLATSDQTERCDR</sequence>
<proteinExistence type="predicted"/>
<name>A0A6N2MJ59_SALVM</name>
<dbReference type="EMBL" id="CAADRP010001808">
    <property type="protein sequence ID" value="VFU52934.1"/>
    <property type="molecule type" value="Genomic_DNA"/>
</dbReference>
<feature type="region of interest" description="Disordered" evidence="1">
    <location>
        <begin position="1"/>
        <end position="38"/>
    </location>
</feature>
<accession>A0A6N2MJ59</accession>
<reference evidence="2" key="1">
    <citation type="submission" date="2019-03" db="EMBL/GenBank/DDBJ databases">
        <authorList>
            <person name="Mank J."/>
            <person name="Almeida P."/>
        </authorList>
    </citation>
    <scope>NUCLEOTIDE SEQUENCE</scope>
    <source>
        <strain evidence="2">78183</strain>
    </source>
</reference>
<feature type="compositionally biased region" description="Basic and acidic residues" evidence="1">
    <location>
        <begin position="28"/>
        <end position="38"/>
    </location>
</feature>
<evidence type="ECO:0000313" key="2">
    <source>
        <dbReference type="EMBL" id="VFU52934.1"/>
    </source>
</evidence>
<dbReference type="AlphaFoldDB" id="A0A6N2MJ59"/>
<evidence type="ECO:0000256" key="1">
    <source>
        <dbReference type="SAM" id="MobiDB-lite"/>
    </source>
</evidence>